<evidence type="ECO:0000313" key="2">
    <source>
        <dbReference type="Proteomes" id="UP000215607"/>
    </source>
</evidence>
<evidence type="ECO:0000313" key="1">
    <source>
        <dbReference type="EMBL" id="OYR66484.1"/>
    </source>
</evidence>
<sequence length="102" mass="11424">MTDDVPDTCASCGKEISGRPSEWNLDPEWRMYLEEERDLGWFANAPVVICCPGCKDDLDRFENSLSEQRAYGTDADAEAAEAKLQEELDGLDLDCIVDQFAL</sequence>
<protein>
    <recommendedName>
        <fullName evidence="3">HNH endonuclease</fullName>
    </recommendedName>
</protein>
<name>A0A256JCA9_HALEZ</name>
<accession>A0A256JCA9</accession>
<dbReference type="AlphaFoldDB" id="A0A256JCA9"/>
<reference evidence="1 2" key="1">
    <citation type="journal article" date="2014" name="Front. Microbiol.">
        <title>Population and genomic analysis of the genus Halorubrum.</title>
        <authorList>
            <person name="Fullmer M.S."/>
            <person name="Soucy S.M."/>
            <person name="Swithers K.S."/>
            <person name="Makkay A.M."/>
            <person name="Wheeler R."/>
            <person name="Ventosa A."/>
            <person name="Gogarten J.P."/>
            <person name="Papke R.T."/>
        </authorList>
    </citation>
    <scope>NUCLEOTIDE SEQUENCE [LARGE SCALE GENOMIC DNA]</scope>
    <source>
        <strain evidence="1 2">Ga2p</strain>
    </source>
</reference>
<organism evidence="1 2">
    <name type="scientific">Halorubrum ezzemoulense</name>
    <name type="common">Halorubrum chaoviator</name>
    <dbReference type="NCBI Taxonomy" id="337243"/>
    <lineage>
        <taxon>Archaea</taxon>
        <taxon>Methanobacteriati</taxon>
        <taxon>Methanobacteriota</taxon>
        <taxon>Stenosarchaea group</taxon>
        <taxon>Halobacteria</taxon>
        <taxon>Halobacteriales</taxon>
        <taxon>Haloferacaceae</taxon>
        <taxon>Halorubrum</taxon>
    </lineage>
</organism>
<dbReference type="RefSeq" id="WP_094593225.1">
    <property type="nucleotide sequence ID" value="NZ_NHPA01000056.1"/>
</dbReference>
<evidence type="ECO:0008006" key="3">
    <source>
        <dbReference type="Google" id="ProtNLM"/>
    </source>
</evidence>
<dbReference type="Proteomes" id="UP000215607">
    <property type="component" value="Unassembled WGS sequence"/>
</dbReference>
<comment type="caution">
    <text evidence="1">The sequence shown here is derived from an EMBL/GenBank/DDBJ whole genome shotgun (WGS) entry which is preliminary data.</text>
</comment>
<proteinExistence type="predicted"/>
<gene>
    <name evidence="1" type="ORF">DJ79_12230</name>
</gene>
<dbReference type="EMBL" id="NHPA01000056">
    <property type="protein sequence ID" value="OYR66484.1"/>
    <property type="molecule type" value="Genomic_DNA"/>
</dbReference>